<evidence type="ECO:0000256" key="13">
    <source>
        <dbReference type="RuleBase" id="RU000304"/>
    </source>
</evidence>
<feature type="transmembrane region" description="Helical" evidence="14">
    <location>
        <begin position="194"/>
        <end position="212"/>
    </location>
</feature>
<evidence type="ECO:0000259" key="15">
    <source>
        <dbReference type="PROSITE" id="PS50011"/>
    </source>
</evidence>
<evidence type="ECO:0000256" key="12">
    <source>
        <dbReference type="PROSITE-ProRule" id="PRU10141"/>
    </source>
</evidence>
<keyword evidence="7" id="KW-0221">Differentiation</keyword>
<proteinExistence type="inferred from homology"/>
<keyword evidence="9" id="KW-0460">Magnesium</keyword>
<evidence type="ECO:0000256" key="8">
    <source>
        <dbReference type="ARBA" id="ARBA00022840"/>
    </source>
</evidence>
<keyword evidence="3 13" id="KW-0808">Transferase</keyword>
<keyword evidence="2" id="KW-0217">Developmental protein</keyword>
<evidence type="ECO:0000256" key="9">
    <source>
        <dbReference type="ARBA" id="ARBA00022842"/>
    </source>
</evidence>
<reference evidence="16 17" key="1">
    <citation type="submission" date="2024-04" db="EMBL/GenBank/DDBJ databases">
        <authorList>
            <consortium name="Genoscope - CEA"/>
            <person name="William W."/>
        </authorList>
    </citation>
    <scope>NUCLEOTIDE SEQUENCE [LARGE SCALE GENOMIC DNA]</scope>
</reference>
<keyword evidence="14" id="KW-1133">Transmembrane helix</keyword>
<dbReference type="GO" id="GO:0005524">
    <property type="term" value="F:ATP binding"/>
    <property type="evidence" value="ECO:0007669"/>
    <property type="project" value="UniProtKB-UniRule"/>
</dbReference>
<keyword evidence="17" id="KW-1185">Reference proteome</keyword>
<comment type="cofactor">
    <cofactor evidence="1">
        <name>Mg(2+)</name>
        <dbReference type="ChEBI" id="CHEBI:18420"/>
    </cofactor>
</comment>
<dbReference type="GO" id="GO:0030154">
    <property type="term" value="P:cell differentiation"/>
    <property type="evidence" value="ECO:0007669"/>
    <property type="project" value="UniProtKB-KW"/>
</dbReference>
<dbReference type="EMBL" id="CAXITT010001177">
    <property type="protein sequence ID" value="CAL1548112.1"/>
    <property type="molecule type" value="Genomic_DNA"/>
</dbReference>
<evidence type="ECO:0000256" key="6">
    <source>
        <dbReference type="ARBA" id="ARBA00022741"/>
    </source>
</evidence>
<dbReference type="GO" id="GO:0050321">
    <property type="term" value="F:tau-protein kinase activity"/>
    <property type="evidence" value="ECO:0007669"/>
    <property type="project" value="TreeGrafter"/>
</dbReference>
<dbReference type="Gene3D" id="1.10.510.10">
    <property type="entry name" value="Transferase(Phosphotransferase) domain 1"/>
    <property type="match status" value="1"/>
</dbReference>
<keyword evidence="14" id="KW-0812">Transmembrane</keyword>
<sequence>MQVATTLYSRGYRLGPRIGKGSYAKVKIAERVADSRILAAKIICRRRAPKEFLDKFMPRELSVILSLSHPNVAKIYEIIHTNEIVCIIMEFAERGDLLDYIKRRGALNERLAGKLFAQVCQGVDYLHSRWICHRDLKCENILLRRDMTATLSDFGFSRTIHDQRFLSSTYCGSAAYASPELLRGKPYKPLQSDIWSLGCILFIMVTGQMPFYDKNTKKMMYRQLKGKVNFPENRNISLGCKHLITSTLEPNSDLRYNIKDILSHSWVQLYIDVTRVSAVSC</sequence>
<evidence type="ECO:0000256" key="7">
    <source>
        <dbReference type="ARBA" id="ARBA00022782"/>
    </source>
</evidence>
<dbReference type="SUPFAM" id="SSF56112">
    <property type="entry name" value="Protein kinase-like (PK-like)"/>
    <property type="match status" value="1"/>
</dbReference>
<dbReference type="GO" id="GO:0007283">
    <property type="term" value="P:spermatogenesis"/>
    <property type="evidence" value="ECO:0007669"/>
    <property type="project" value="UniProtKB-KW"/>
</dbReference>
<dbReference type="PROSITE" id="PS00107">
    <property type="entry name" value="PROTEIN_KINASE_ATP"/>
    <property type="match status" value="1"/>
</dbReference>
<evidence type="ECO:0000256" key="4">
    <source>
        <dbReference type="ARBA" id="ARBA00022553"/>
    </source>
</evidence>
<dbReference type="Proteomes" id="UP001497497">
    <property type="component" value="Unassembled WGS sequence"/>
</dbReference>
<feature type="domain" description="Protein kinase" evidence="15">
    <location>
        <begin position="12"/>
        <end position="267"/>
    </location>
</feature>
<dbReference type="Pfam" id="PF00069">
    <property type="entry name" value="Pkinase"/>
    <property type="match status" value="1"/>
</dbReference>
<evidence type="ECO:0000256" key="5">
    <source>
        <dbReference type="ARBA" id="ARBA00022723"/>
    </source>
</evidence>
<keyword evidence="11" id="KW-0744">Spermatogenesis</keyword>
<keyword evidence="14" id="KW-0472">Membrane</keyword>
<comment type="similarity">
    <text evidence="13">Belongs to the protein kinase superfamily.</text>
</comment>
<gene>
    <name evidence="16" type="ORF">GSLYS_00021429001</name>
</gene>
<dbReference type="InterPro" id="IPR001245">
    <property type="entry name" value="Ser-Thr/Tyr_kinase_cat_dom"/>
</dbReference>
<dbReference type="PANTHER" id="PTHR24346">
    <property type="entry name" value="MAP/MICROTUBULE AFFINITY-REGULATING KINASE"/>
    <property type="match status" value="1"/>
</dbReference>
<dbReference type="PROSITE" id="PS00108">
    <property type="entry name" value="PROTEIN_KINASE_ST"/>
    <property type="match status" value="1"/>
</dbReference>
<dbReference type="InterPro" id="IPR011009">
    <property type="entry name" value="Kinase-like_dom_sf"/>
</dbReference>
<dbReference type="GO" id="GO:0035556">
    <property type="term" value="P:intracellular signal transduction"/>
    <property type="evidence" value="ECO:0007669"/>
    <property type="project" value="TreeGrafter"/>
</dbReference>
<keyword evidence="10" id="KW-0832">Ubl conjugation</keyword>
<dbReference type="GO" id="GO:0000287">
    <property type="term" value="F:magnesium ion binding"/>
    <property type="evidence" value="ECO:0007669"/>
    <property type="project" value="UniProtKB-ARBA"/>
</dbReference>
<dbReference type="FunFam" id="1.10.510.10:FF:000658">
    <property type="entry name" value="Protein CBG12184"/>
    <property type="match status" value="1"/>
</dbReference>
<keyword evidence="4" id="KW-0597">Phosphoprotein</keyword>
<dbReference type="SMART" id="SM00220">
    <property type="entry name" value="S_TKc"/>
    <property type="match status" value="1"/>
</dbReference>
<evidence type="ECO:0000256" key="10">
    <source>
        <dbReference type="ARBA" id="ARBA00022843"/>
    </source>
</evidence>
<organism evidence="16 17">
    <name type="scientific">Lymnaea stagnalis</name>
    <name type="common">Great pond snail</name>
    <name type="synonym">Helix stagnalis</name>
    <dbReference type="NCBI Taxonomy" id="6523"/>
    <lineage>
        <taxon>Eukaryota</taxon>
        <taxon>Metazoa</taxon>
        <taxon>Spiralia</taxon>
        <taxon>Lophotrochozoa</taxon>
        <taxon>Mollusca</taxon>
        <taxon>Gastropoda</taxon>
        <taxon>Heterobranchia</taxon>
        <taxon>Euthyneura</taxon>
        <taxon>Panpulmonata</taxon>
        <taxon>Hygrophila</taxon>
        <taxon>Lymnaeoidea</taxon>
        <taxon>Lymnaeidae</taxon>
        <taxon>Lymnaea</taxon>
    </lineage>
</organism>
<accession>A0AAV2IQT5</accession>
<dbReference type="InterPro" id="IPR000719">
    <property type="entry name" value="Prot_kinase_dom"/>
</dbReference>
<evidence type="ECO:0000256" key="3">
    <source>
        <dbReference type="ARBA" id="ARBA00022527"/>
    </source>
</evidence>
<dbReference type="PANTHER" id="PTHR24346:SF102">
    <property type="entry name" value="TESTIS-SPECIFIC SERINE_THREONINE-PROTEIN KINASE 1"/>
    <property type="match status" value="1"/>
</dbReference>
<comment type="caution">
    <text evidence="16">The sequence shown here is derived from an EMBL/GenBank/DDBJ whole genome shotgun (WGS) entry which is preliminary data.</text>
</comment>
<dbReference type="GO" id="GO:0005737">
    <property type="term" value="C:cytoplasm"/>
    <property type="evidence" value="ECO:0007669"/>
    <property type="project" value="TreeGrafter"/>
</dbReference>
<evidence type="ECO:0000256" key="2">
    <source>
        <dbReference type="ARBA" id="ARBA00022473"/>
    </source>
</evidence>
<dbReference type="GO" id="GO:0000226">
    <property type="term" value="P:microtubule cytoskeleton organization"/>
    <property type="evidence" value="ECO:0007669"/>
    <property type="project" value="TreeGrafter"/>
</dbReference>
<evidence type="ECO:0000256" key="1">
    <source>
        <dbReference type="ARBA" id="ARBA00001946"/>
    </source>
</evidence>
<evidence type="ECO:0000313" key="17">
    <source>
        <dbReference type="Proteomes" id="UP001497497"/>
    </source>
</evidence>
<evidence type="ECO:0000256" key="14">
    <source>
        <dbReference type="SAM" id="Phobius"/>
    </source>
</evidence>
<keyword evidence="8 12" id="KW-0067">ATP-binding</keyword>
<evidence type="ECO:0000256" key="11">
    <source>
        <dbReference type="ARBA" id="ARBA00022871"/>
    </source>
</evidence>
<feature type="non-terminal residue" evidence="16">
    <location>
        <position position="281"/>
    </location>
</feature>
<keyword evidence="6 12" id="KW-0547">Nucleotide-binding</keyword>
<dbReference type="AlphaFoldDB" id="A0AAV2IQT5"/>
<dbReference type="InterPro" id="IPR017441">
    <property type="entry name" value="Protein_kinase_ATP_BS"/>
</dbReference>
<dbReference type="PRINTS" id="PR00109">
    <property type="entry name" value="TYRKINASE"/>
</dbReference>
<keyword evidence="3 13" id="KW-0723">Serine/threonine-protein kinase</keyword>
<dbReference type="PIRSF" id="PIRSF000654">
    <property type="entry name" value="Integrin-linked_kinase"/>
    <property type="match status" value="1"/>
</dbReference>
<dbReference type="PROSITE" id="PS50011">
    <property type="entry name" value="PROTEIN_KINASE_DOM"/>
    <property type="match status" value="1"/>
</dbReference>
<dbReference type="InterPro" id="IPR008271">
    <property type="entry name" value="Ser/Thr_kinase_AS"/>
</dbReference>
<protein>
    <recommendedName>
        <fullName evidence="15">Protein kinase domain-containing protein</fullName>
    </recommendedName>
</protein>
<keyword evidence="5" id="KW-0479">Metal-binding</keyword>
<evidence type="ECO:0000313" key="16">
    <source>
        <dbReference type="EMBL" id="CAL1548112.1"/>
    </source>
</evidence>
<keyword evidence="3 13" id="KW-0418">Kinase</keyword>
<name>A0AAV2IQT5_LYMST</name>
<feature type="binding site" evidence="12">
    <location>
        <position position="41"/>
    </location>
    <ligand>
        <name>ATP</name>
        <dbReference type="ChEBI" id="CHEBI:30616"/>
    </ligand>
</feature>